<evidence type="ECO:0000313" key="2">
    <source>
        <dbReference type="EMBL" id="UNI16663.1"/>
    </source>
</evidence>
<proteinExistence type="predicted"/>
<feature type="compositionally biased region" description="Low complexity" evidence="1">
    <location>
        <begin position="451"/>
        <end position="464"/>
    </location>
</feature>
<dbReference type="GeneID" id="72065040"/>
<dbReference type="AlphaFoldDB" id="A0A9Q8QC86"/>
<protein>
    <submittedName>
        <fullName evidence="2">Uncharacterized protein</fullName>
    </submittedName>
</protein>
<dbReference type="KEGG" id="ptkz:JDV02_003080"/>
<feature type="compositionally biased region" description="Polar residues" evidence="1">
    <location>
        <begin position="387"/>
        <end position="407"/>
    </location>
</feature>
<feature type="region of interest" description="Disordered" evidence="1">
    <location>
        <begin position="365"/>
        <end position="415"/>
    </location>
</feature>
<reference evidence="2" key="1">
    <citation type="submission" date="2021-11" db="EMBL/GenBank/DDBJ databases">
        <title>Purpureocillium_takamizusanense_genome.</title>
        <authorList>
            <person name="Nguyen N.-H."/>
        </authorList>
    </citation>
    <scope>NUCLEOTIDE SEQUENCE</scope>
    <source>
        <strain evidence="2">PT3</strain>
    </source>
</reference>
<dbReference type="EMBL" id="CP086355">
    <property type="protein sequence ID" value="UNI16663.1"/>
    <property type="molecule type" value="Genomic_DNA"/>
</dbReference>
<evidence type="ECO:0000256" key="1">
    <source>
        <dbReference type="SAM" id="MobiDB-lite"/>
    </source>
</evidence>
<gene>
    <name evidence="2" type="ORF">JDV02_003080</name>
</gene>
<dbReference type="RefSeq" id="XP_047840144.1">
    <property type="nucleotide sequence ID" value="XM_047984171.1"/>
</dbReference>
<accession>A0A9Q8QC86</accession>
<sequence>MAPSTEGRYAQITTPRAWITIRYSPFQAMSASQQRQALPGLDRKPLDSQKYVGGDMSMMAFLQPCAAPVRFANPDEHHVKGLNAETLAKIQLPSPQWLLTPDYAPIADGSGTTPPSVFFSLNISLYNQQIDASEWADQWFFMTGRVHPFALAWELERRDGLESDEDKVDEYTIPVFVVRDHSFQPVSPRLLCSSTSTPSMMPIVSFTGPVIGAGLDRLHENIASAFDEAQLKCCGFVQLSTFLCPGTPDKTPFRGFHPFQVFVMFPVHANPWTSLCKKMVERRDSQFQPGAPFTCTGKVAGLLAHGLMRQPPAFEQDYVFIVVPDTWTFLDKTAFNHPLASKASPTTPKRPVGTVSEYDDAMARFTSTRKRNPPPSGTAPATPVSLAPTSASGSNKRRSPSPTQTPSKRPRLSPISSTIVAACDTDDSVSQDSYDGVDGPSVGPPATQNVPDSASSKTSTSDPSRPQRVRQPPKKFQGPARITEGQDHGNKPLSQKK</sequence>
<dbReference type="Proteomes" id="UP000829364">
    <property type="component" value="Chromosome 2"/>
</dbReference>
<organism evidence="2 3">
    <name type="scientific">Purpureocillium takamizusanense</name>
    <dbReference type="NCBI Taxonomy" id="2060973"/>
    <lineage>
        <taxon>Eukaryota</taxon>
        <taxon>Fungi</taxon>
        <taxon>Dikarya</taxon>
        <taxon>Ascomycota</taxon>
        <taxon>Pezizomycotina</taxon>
        <taxon>Sordariomycetes</taxon>
        <taxon>Hypocreomycetidae</taxon>
        <taxon>Hypocreales</taxon>
        <taxon>Ophiocordycipitaceae</taxon>
        <taxon>Purpureocillium</taxon>
    </lineage>
</organism>
<evidence type="ECO:0000313" key="3">
    <source>
        <dbReference type="Proteomes" id="UP000829364"/>
    </source>
</evidence>
<keyword evidence="3" id="KW-1185">Reference proteome</keyword>
<dbReference type="OrthoDB" id="4913765at2759"/>
<name>A0A9Q8QC86_9HYPO</name>
<feature type="region of interest" description="Disordered" evidence="1">
    <location>
        <begin position="427"/>
        <end position="497"/>
    </location>
</feature>